<evidence type="ECO:0000256" key="6">
    <source>
        <dbReference type="ARBA" id="ARBA00023004"/>
    </source>
</evidence>
<dbReference type="GO" id="GO:0005789">
    <property type="term" value="C:endoplasmic reticulum membrane"/>
    <property type="evidence" value="ECO:0007669"/>
    <property type="project" value="UniProtKB-SubCell"/>
</dbReference>
<evidence type="ECO:0000256" key="8">
    <source>
        <dbReference type="ARBA" id="ARBA00023136"/>
    </source>
</evidence>
<dbReference type="InterPro" id="IPR001128">
    <property type="entry name" value="Cyt_P450"/>
</dbReference>
<comment type="similarity">
    <text evidence="3">Belongs to the cytochrome P450 family.</text>
</comment>
<comment type="subcellular location">
    <subcellularLocation>
        <location evidence="2">Endoplasmic reticulum membrane</location>
    </subcellularLocation>
</comment>
<dbReference type="SUPFAM" id="SSF48264">
    <property type="entry name" value="Cytochrome P450"/>
    <property type="match status" value="1"/>
</dbReference>
<comment type="cofactor">
    <cofactor evidence="1">
        <name>heme</name>
        <dbReference type="ChEBI" id="CHEBI:30413"/>
    </cofactor>
</comment>
<keyword evidence="6" id="KW-0408">Iron</keyword>
<keyword evidence="4" id="KW-0479">Metal-binding</keyword>
<dbReference type="AlphaFoldDB" id="A0A8X6N3P3"/>
<dbReference type="Proteomes" id="UP000887013">
    <property type="component" value="Unassembled WGS sequence"/>
</dbReference>
<dbReference type="InterPro" id="IPR036396">
    <property type="entry name" value="Cyt_P450_sf"/>
</dbReference>
<dbReference type="EMBL" id="BMAW01053683">
    <property type="protein sequence ID" value="GFS92416.1"/>
    <property type="molecule type" value="Genomic_DNA"/>
</dbReference>
<accession>A0A8X6N3P3</accession>
<dbReference type="Gene3D" id="1.10.630.10">
    <property type="entry name" value="Cytochrome P450"/>
    <property type="match status" value="1"/>
</dbReference>
<gene>
    <name evidence="9" type="primary">Cyp4v2</name>
    <name evidence="9" type="ORF">NPIL_395861</name>
</gene>
<evidence type="ECO:0000313" key="9">
    <source>
        <dbReference type="EMBL" id="GFS92416.1"/>
    </source>
</evidence>
<dbReference type="Pfam" id="PF00067">
    <property type="entry name" value="p450"/>
    <property type="match status" value="1"/>
</dbReference>
<reference evidence="9" key="1">
    <citation type="submission" date="2020-08" db="EMBL/GenBank/DDBJ databases">
        <title>Multicomponent nature underlies the extraordinary mechanical properties of spider dragline silk.</title>
        <authorList>
            <person name="Kono N."/>
            <person name="Nakamura H."/>
            <person name="Mori M."/>
            <person name="Yoshida Y."/>
            <person name="Ohtoshi R."/>
            <person name="Malay A.D."/>
            <person name="Moran D.A.P."/>
            <person name="Tomita M."/>
            <person name="Numata K."/>
            <person name="Arakawa K."/>
        </authorList>
    </citation>
    <scope>NUCLEOTIDE SEQUENCE</scope>
</reference>
<keyword evidence="8" id="KW-0472">Membrane</keyword>
<protein>
    <submittedName>
        <fullName evidence="9">Cytochrome P450 4V2</fullName>
    </submittedName>
</protein>
<proteinExistence type="inferred from homology"/>
<dbReference type="GO" id="GO:0020037">
    <property type="term" value="F:heme binding"/>
    <property type="evidence" value="ECO:0007669"/>
    <property type="project" value="InterPro"/>
</dbReference>
<evidence type="ECO:0000256" key="7">
    <source>
        <dbReference type="ARBA" id="ARBA00023033"/>
    </source>
</evidence>
<dbReference type="GO" id="GO:0004497">
    <property type="term" value="F:monooxygenase activity"/>
    <property type="evidence" value="ECO:0007669"/>
    <property type="project" value="UniProtKB-KW"/>
</dbReference>
<evidence type="ECO:0000256" key="3">
    <source>
        <dbReference type="ARBA" id="ARBA00010617"/>
    </source>
</evidence>
<keyword evidence="7" id="KW-0560">Oxidoreductase</keyword>
<keyword evidence="4" id="KW-0349">Heme</keyword>
<comment type="caution">
    <text evidence="9">The sequence shown here is derived from an EMBL/GenBank/DDBJ whole genome shotgun (WGS) entry which is preliminary data.</text>
</comment>
<organism evidence="9 10">
    <name type="scientific">Nephila pilipes</name>
    <name type="common">Giant wood spider</name>
    <name type="synonym">Nephila maculata</name>
    <dbReference type="NCBI Taxonomy" id="299642"/>
    <lineage>
        <taxon>Eukaryota</taxon>
        <taxon>Metazoa</taxon>
        <taxon>Ecdysozoa</taxon>
        <taxon>Arthropoda</taxon>
        <taxon>Chelicerata</taxon>
        <taxon>Arachnida</taxon>
        <taxon>Araneae</taxon>
        <taxon>Araneomorphae</taxon>
        <taxon>Entelegynae</taxon>
        <taxon>Araneoidea</taxon>
        <taxon>Nephilidae</taxon>
        <taxon>Nephila</taxon>
    </lineage>
</organism>
<evidence type="ECO:0000256" key="1">
    <source>
        <dbReference type="ARBA" id="ARBA00001971"/>
    </source>
</evidence>
<evidence type="ECO:0000256" key="2">
    <source>
        <dbReference type="ARBA" id="ARBA00004586"/>
    </source>
</evidence>
<dbReference type="GO" id="GO:0016705">
    <property type="term" value="F:oxidoreductase activity, acting on paired donors, with incorporation or reduction of molecular oxygen"/>
    <property type="evidence" value="ECO:0007669"/>
    <property type="project" value="InterPro"/>
</dbReference>
<evidence type="ECO:0000256" key="5">
    <source>
        <dbReference type="ARBA" id="ARBA00022824"/>
    </source>
</evidence>
<dbReference type="PANTHER" id="PTHR24291">
    <property type="entry name" value="CYTOCHROME P450 FAMILY 4"/>
    <property type="match status" value="1"/>
</dbReference>
<name>A0A8X6N3P3_NEPPI</name>
<keyword evidence="7" id="KW-0503">Monooxygenase</keyword>
<dbReference type="InterPro" id="IPR050196">
    <property type="entry name" value="Cytochrome_P450_Monoox"/>
</dbReference>
<evidence type="ECO:0000256" key="4">
    <source>
        <dbReference type="ARBA" id="ARBA00022617"/>
    </source>
</evidence>
<evidence type="ECO:0000313" key="10">
    <source>
        <dbReference type="Proteomes" id="UP000887013"/>
    </source>
</evidence>
<keyword evidence="5" id="KW-0256">Endoplasmic reticulum</keyword>
<dbReference type="OrthoDB" id="6434953at2759"/>
<keyword evidence="10" id="KW-1185">Reference proteome</keyword>
<dbReference type="PANTHER" id="PTHR24291:SF189">
    <property type="entry name" value="CYTOCHROME P450 4C3-RELATED"/>
    <property type="match status" value="1"/>
</dbReference>
<feature type="non-terminal residue" evidence="9">
    <location>
        <position position="1"/>
    </location>
</feature>
<sequence>MALSLFVAVLLGIVLVLIRYSLWRKKYCQSLPGIEPGLFNIPGDLTKIFMRAASNDGLPMLHHFGQFLKERNDLFQQQQLFYLWEFYKPHIFLVKAEAVKQLLSKGNGANEKSWHYEFMKPFAGTGLVTSSVDKWKPRRKLLTPCFHADILRGFLTVFNERSQELVEHLWKETKEEFTYISTPVTLTTLDIIYGTMLGTSVEALKNNNAQFIISMKKLTDIFMGRIIKFWEWPNFIYDLTTGKEQKSHQKIFHDFTKSVIQEKKMQYSSGNKENATGKRKAFMDLLLEHYFETQELSEEDICEEVNTFISA</sequence>
<dbReference type="GO" id="GO:0005506">
    <property type="term" value="F:iron ion binding"/>
    <property type="evidence" value="ECO:0007669"/>
    <property type="project" value="InterPro"/>
</dbReference>